<keyword evidence="2" id="KW-1185">Reference proteome</keyword>
<evidence type="ECO:0000313" key="2">
    <source>
        <dbReference type="Proteomes" id="UP000557717"/>
    </source>
</evidence>
<dbReference type="InterPro" id="IPR029044">
    <property type="entry name" value="Nucleotide-diphossugar_trans"/>
</dbReference>
<dbReference type="Proteomes" id="UP000557717">
    <property type="component" value="Unassembled WGS sequence"/>
</dbReference>
<accession>A0A840V6X1</accession>
<name>A0A840V6X1_9BACT</name>
<dbReference type="AlphaFoldDB" id="A0A840V6X1"/>
<protein>
    <recommendedName>
        <fullName evidence="3">Nucleotide-diphospho-sugar transferase</fullName>
    </recommendedName>
</protein>
<gene>
    <name evidence="1" type="ORF">HNR46_003983</name>
</gene>
<comment type="caution">
    <text evidence="1">The sequence shown here is derived from an EMBL/GenBank/DDBJ whole genome shotgun (WGS) entry which is preliminary data.</text>
</comment>
<dbReference type="SUPFAM" id="SSF53448">
    <property type="entry name" value="Nucleotide-diphospho-sugar transferases"/>
    <property type="match status" value="1"/>
</dbReference>
<evidence type="ECO:0000313" key="1">
    <source>
        <dbReference type="EMBL" id="MBB5353722.1"/>
    </source>
</evidence>
<organism evidence="1 2">
    <name type="scientific">Haloferula luteola</name>
    <dbReference type="NCBI Taxonomy" id="595692"/>
    <lineage>
        <taxon>Bacteria</taxon>
        <taxon>Pseudomonadati</taxon>
        <taxon>Verrucomicrobiota</taxon>
        <taxon>Verrucomicrobiia</taxon>
        <taxon>Verrucomicrobiales</taxon>
        <taxon>Verrucomicrobiaceae</taxon>
        <taxon>Haloferula</taxon>
    </lineage>
</organism>
<dbReference type="EMBL" id="JACHFD010000033">
    <property type="protein sequence ID" value="MBB5353722.1"/>
    <property type="molecule type" value="Genomic_DNA"/>
</dbReference>
<dbReference type="RefSeq" id="WP_246418223.1">
    <property type="nucleotide sequence ID" value="NZ_JACHFD010000033.1"/>
</dbReference>
<evidence type="ECO:0008006" key="3">
    <source>
        <dbReference type="Google" id="ProtNLM"/>
    </source>
</evidence>
<proteinExistence type="predicted"/>
<sequence length="236" mass="26642">MNLAITTILTSQGYKQWRSCGKTWISSLLRHQWEGKIAVYRNFPQLLFPVSRTDLFEKDLPLLLDSERAAQQPVAWKQIARNHQLTGAAELYRDLDYNWVVFADADCVALRNLDHLFDSDADGLVSLRDGLPDPGFFAIRAKRVGEFLDILQPSMNLTAKALGATLRKSGWRIKNFERGEVLRPGDPGVNLSHLGAAAVVHFSRLDLLTRQRLAFGFHMMAVYGDKDGLFQDILEA</sequence>
<reference evidence="1 2" key="1">
    <citation type="submission" date="2020-08" db="EMBL/GenBank/DDBJ databases">
        <title>Genomic Encyclopedia of Type Strains, Phase IV (KMG-IV): sequencing the most valuable type-strain genomes for metagenomic binning, comparative biology and taxonomic classification.</title>
        <authorList>
            <person name="Goeker M."/>
        </authorList>
    </citation>
    <scope>NUCLEOTIDE SEQUENCE [LARGE SCALE GENOMIC DNA]</scope>
    <source>
        <strain evidence="1 2">YC6886</strain>
    </source>
</reference>